<evidence type="ECO:0000313" key="2">
    <source>
        <dbReference type="Proteomes" id="UP000632454"/>
    </source>
</evidence>
<comment type="caution">
    <text evidence="1">The sequence shown here is derived from an EMBL/GenBank/DDBJ whole genome shotgun (WGS) entry which is preliminary data.</text>
</comment>
<keyword evidence="2" id="KW-1185">Reference proteome</keyword>
<dbReference type="EMBL" id="BMCS01000002">
    <property type="protein sequence ID" value="GGF36063.1"/>
    <property type="molecule type" value="Genomic_DNA"/>
</dbReference>
<reference evidence="2" key="1">
    <citation type="journal article" date="2019" name="Int. J. Syst. Evol. Microbiol.">
        <title>The Global Catalogue of Microorganisms (GCM) 10K type strain sequencing project: providing services to taxonomists for standard genome sequencing and annotation.</title>
        <authorList>
            <consortium name="The Broad Institute Genomics Platform"/>
            <consortium name="The Broad Institute Genome Sequencing Center for Infectious Disease"/>
            <person name="Wu L."/>
            <person name="Ma J."/>
        </authorList>
    </citation>
    <scope>NUCLEOTIDE SEQUENCE [LARGE SCALE GENOMIC DNA]</scope>
    <source>
        <strain evidence="2">CCM 7855</strain>
    </source>
</reference>
<dbReference type="Pfam" id="PF01263">
    <property type="entry name" value="Aldose_epim"/>
    <property type="match status" value="1"/>
</dbReference>
<dbReference type="Proteomes" id="UP000632454">
    <property type="component" value="Unassembled WGS sequence"/>
</dbReference>
<dbReference type="InterPro" id="IPR037480">
    <property type="entry name" value="YihR-like"/>
</dbReference>
<evidence type="ECO:0000313" key="1">
    <source>
        <dbReference type="EMBL" id="GGF36063.1"/>
    </source>
</evidence>
<proteinExistence type="predicted"/>
<gene>
    <name evidence="1" type="primary">galM</name>
    <name evidence="1" type="ORF">GCM10007298_34870</name>
</gene>
<dbReference type="Gene3D" id="2.70.98.10">
    <property type="match status" value="1"/>
</dbReference>
<protein>
    <submittedName>
        <fullName evidence="1">Aldose 1-epimerase</fullName>
    </submittedName>
</protein>
<dbReference type="PANTHER" id="PTHR10091:SF0">
    <property type="entry name" value="GALACTOSE MUTAROTASE"/>
    <property type="match status" value="1"/>
</dbReference>
<accession>A0ABQ1V4G4</accession>
<dbReference type="InterPro" id="IPR011013">
    <property type="entry name" value="Gal_mutarotase_sf_dom"/>
</dbReference>
<dbReference type="InterPro" id="IPR014718">
    <property type="entry name" value="GH-type_carb-bd"/>
</dbReference>
<dbReference type="SUPFAM" id="SSF74650">
    <property type="entry name" value="Galactose mutarotase-like"/>
    <property type="match status" value="1"/>
</dbReference>
<dbReference type="CDD" id="cd09022">
    <property type="entry name" value="Aldose_epim_Ec_YihR"/>
    <property type="match status" value="1"/>
</dbReference>
<name>A0ABQ1V4G4_9NOCA</name>
<dbReference type="PANTHER" id="PTHR10091">
    <property type="entry name" value="ALDOSE-1-EPIMERASE"/>
    <property type="match status" value="1"/>
</dbReference>
<sequence>MRPKLSQNDIRPVCQTRNVGEYRIAAGEYSALIVARGAALREVRHGDRLLTETWDVPEGEKPPLSAGLVLAPWPNRTADGQFTFDGVDHQLDITEKERNNANHGFVRTVEWNLHDATERSVTLGVPIGRHPGWPFDLTLTVEYALDADGGLTVTHTAANTGDVRAPFALGQHTFIRAGDAEIDDCTLTLAADSTLPLDPERQLPQGDPVEVAGTDLDFRAERRLAGVWMDNPFTDLVVTDGRHRSRLTAPDGDSTELWTDRNFGWAQVFTADPDHDQPFPGRGRALAVEPMTAPPNALASGTDLIVLEPGQQWSGTWGLRTIAALQVGPQSS</sequence>
<organism evidence="1 2">
    <name type="scientific">Williamsia phyllosphaerae</name>
    <dbReference type="NCBI Taxonomy" id="885042"/>
    <lineage>
        <taxon>Bacteria</taxon>
        <taxon>Bacillati</taxon>
        <taxon>Actinomycetota</taxon>
        <taxon>Actinomycetes</taxon>
        <taxon>Mycobacteriales</taxon>
        <taxon>Nocardiaceae</taxon>
        <taxon>Williamsia</taxon>
    </lineage>
</organism>
<dbReference type="InterPro" id="IPR008183">
    <property type="entry name" value="Aldose_1/G6P_1-epimerase"/>
</dbReference>